<dbReference type="EMBL" id="CP034437">
    <property type="protein sequence ID" value="AZN41214.1"/>
    <property type="molecule type" value="Genomic_DNA"/>
</dbReference>
<reference evidence="2" key="1">
    <citation type="submission" date="2018-12" db="EMBL/GenBank/DDBJ databases">
        <title>Genome sequence of Peanibacillus sp.</title>
        <authorList>
            <person name="Subramani G."/>
            <person name="Srinivasan S."/>
            <person name="Kim M.K."/>
        </authorList>
    </citation>
    <scope>NUCLEOTIDE SEQUENCE [LARGE SCALE GENOMIC DNA]</scope>
    <source>
        <strain evidence="2">18JY67-1</strain>
    </source>
</reference>
<name>A0A3Q8X7N1_9BACL</name>
<accession>A0A3Q8X7N1</accession>
<evidence type="ECO:0000313" key="1">
    <source>
        <dbReference type="EMBL" id="AZN41214.1"/>
    </source>
</evidence>
<sequence>MGDAIDAMIAEPYFAVFDRHANLFGFFCSGISAQVPNDEYRYDDNFIDIGLGMKPDLTSD</sequence>
<dbReference type="RefSeq" id="WP_126016921.1">
    <property type="nucleotide sequence ID" value="NZ_CP034437.1"/>
</dbReference>
<dbReference type="Proteomes" id="UP000272528">
    <property type="component" value="Chromosome"/>
</dbReference>
<organism evidence="1 2">
    <name type="scientific">Paenibacillus albus</name>
    <dbReference type="NCBI Taxonomy" id="2495582"/>
    <lineage>
        <taxon>Bacteria</taxon>
        <taxon>Bacillati</taxon>
        <taxon>Bacillota</taxon>
        <taxon>Bacilli</taxon>
        <taxon>Bacillales</taxon>
        <taxon>Paenibacillaceae</taxon>
        <taxon>Paenibacillus</taxon>
    </lineage>
</organism>
<proteinExistence type="predicted"/>
<gene>
    <name evidence="1" type="ORF">EJC50_17205</name>
</gene>
<evidence type="ECO:0000313" key="2">
    <source>
        <dbReference type="Proteomes" id="UP000272528"/>
    </source>
</evidence>
<dbReference type="OrthoDB" id="423921at2"/>
<dbReference type="AlphaFoldDB" id="A0A3Q8X7N1"/>
<dbReference type="KEGG" id="palb:EJC50_17205"/>
<keyword evidence="2" id="KW-1185">Reference proteome</keyword>
<protein>
    <submittedName>
        <fullName evidence="1">Uncharacterized protein</fullName>
    </submittedName>
</protein>